<gene>
    <name evidence="2" type="ORF">ACFQ4A_13675</name>
</gene>
<evidence type="ECO:0000256" key="1">
    <source>
        <dbReference type="SAM" id="Phobius"/>
    </source>
</evidence>
<keyword evidence="1" id="KW-1133">Transmembrane helix</keyword>
<name>A0ABW3ZWS0_9BACI</name>
<proteinExistence type="predicted"/>
<accession>A0ABW3ZWS0</accession>
<feature type="transmembrane region" description="Helical" evidence="1">
    <location>
        <begin position="6"/>
        <end position="24"/>
    </location>
</feature>
<reference evidence="3" key="1">
    <citation type="journal article" date="2019" name="Int. J. Syst. Evol. Microbiol.">
        <title>The Global Catalogue of Microorganisms (GCM) 10K type strain sequencing project: providing services to taxonomists for standard genome sequencing and annotation.</title>
        <authorList>
            <consortium name="The Broad Institute Genomics Platform"/>
            <consortium name="The Broad Institute Genome Sequencing Center for Infectious Disease"/>
            <person name="Wu L."/>
            <person name="Ma J."/>
        </authorList>
    </citation>
    <scope>NUCLEOTIDE SEQUENCE [LARGE SCALE GENOMIC DNA]</scope>
    <source>
        <strain evidence="3">CCUG 54822</strain>
    </source>
</reference>
<dbReference type="RefSeq" id="WP_382401515.1">
    <property type="nucleotide sequence ID" value="NZ_JBHTNH010000028.1"/>
</dbReference>
<keyword evidence="1" id="KW-0472">Membrane</keyword>
<keyword evidence="3" id="KW-1185">Reference proteome</keyword>
<evidence type="ECO:0000313" key="2">
    <source>
        <dbReference type="EMBL" id="MFD1362704.1"/>
    </source>
</evidence>
<organism evidence="2 3">
    <name type="scientific">Lentibacillus salinarum</name>
    <dbReference type="NCBI Taxonomy" id="446820"/>
    <lineage>
        <taxon>Bacteria</taxon>
        <taxon>Bacillati</taxon>
        <taxon>Bacillota</taxon>
        <taxon>Bacilli</taxon>
        <taxon>Bacillales</taxon>
        <taxon>Bacillaceae</taxon>
        <taxon>Lentibacillus</taxon>
    </lineage>
</organism>
<feature type="transmembrane region" description="Helical" evidence="1">
    <location>
        <begin position="222"/>
        <end position="241"/>
    </location>
</feature>
<sequence length="259" mass="29250">MIYGAAGVIAGSIGYIVWQLLNILDYIPHNTKEKELEGTERIIPYPFGLTPGKAEIIQKIGFYTGIVVGILLYFTSGLQPAFIVFTICFFVGIAFKRVIESKEKRVKKEMVQELPVFLDTFLSLYQSGAKMEVAIEDALVVTKQLPYAFRPVLFKWQDRGGPEEALKLLGDLEIAELKTCSTMFIQVVRGGERSLEFLKEWKKQLAEMEHLNKEAGSATKPIFYTALLFLPFASAIVTWFYPFFIKALNMFDGFSGVLL</sequence>
<feature type="transmembrane region" description="Helical" evidence="1">
    <location>
        <begin position="81"/>
        <end position="99"/>
    </location>
</feature>
<comment type="caution">
    <text evidence="2">The sequence shown here is derived from an EMBL/GenBank/DDBJ whole genome shotgun (WGS) entry which is preliminary data.</text>
</comment>
<dbReference type="EMBL" id="JBHTNH010000028">
    <property type="protein sequence ID" value="MFD1362704.1"/>
    <property type="molecule type" value="Genomic_DNA"/>
</dbReference>
<protein>
    <recommendedName>
        <fullName evidence="4">Type II secretion system protein GspF domain-containing protein</fullName>
    </recommendedName>
</protein>
<evidence type="ECO:0000313" key="3">
    <source>
        <dbReference type="Proteomes" id="UP001597178"/>
    </source>
</evidence>
<dbReference type="Proteomes" id="UP001597178">
    <property type="component" value="Unassembled WGS sequence"/>
</dbReference>
<keyword evidence="1" id="KW-0812">Transmembrane</keyword>
<evidence type="ECO:0008006" key="4">
    <source>
        <dbReference type="Google" id="ProtNLM"/>
    </source>
</evidence>